<organism evidence="1 2">
    <name type="scientific">Suillus placidus</name>
    <dbReference type="NCBI Taxonomy" id="48579"/>
    <lineage>
        <taxon>Eukaryota</taxon>
        <taxon>Fungi</taxon>
        <taxon>Dikarya</taxon>
        <taxon>Basidiomycota</taxon>
        <taxon>Agaricomycotina</taxon>
        <taxon>Agaricomycetes</taxon>
        <taxon>Agaricomycetidae</taxon>
        <taxon>Boletales</taxon>
        <taxon>Suillineae</taxon>
        <taxon>Suillaceae</taxon>
        <taxon>Suillus</taxon>
    </lineage>
</organism>
<comment type="caution">
    <text evidence="1">The sequence shown here is derived from an EMBL/GenBank/DDBJ whole genome shotgun (WGS) entry which is preliminary data.</text>
</comment>
<sequence>MESDEDVWVHTDQDTFSVFRSYLGAFPSYDPENTTTFDNVCDSRTFQPADGPNEHKRPWYAGFGTAIDGINCTFFTPFLNVTTFHLMSWFYNTSSGKSIVNLDRLVQEVILAEDFERDDLRGFSASQEAKRMDQAGEDPNSGLFSSDKWREASVKIKLPVEKEKFVLEADTPEFDVKGLYYRKPLEVLKLAYEENSSRTFHTTPFKVFWHPDEHEFPECIITEVYTADTMLQEHQQIKAQPWGCNLETVVAAIMLWSDSTHLASFGHAALWPIYLFIGNQSKYLRNKPLKFAAHHLAYIPKVSLYVES</sequence>
<protein>
    <submittedName>
        <fullName evidence="1">Uncharacterized protein</fullName>
    </submittedName>
</protein>
<reference evidence="1" key="1">
    <citation type="journal article" date="2020" name="New Phytol.">
        <title>Comparative genomics reveals dynamic genome evolution in host specialist ectomycorrhizal fungi.</title>
        <authorList>
            <person name="Lofgren L.A."/>
            <person name="Nguyen N.H."/>
            <person name="Vilgalys R."/>
            <person name="Ruytinx J."/>
            <person name="Liao H.L."/>
            <person name="Branco S."/>
            <person name="Kuo A."/>
            <person name="LaButti K."/>
            <person name="Lipzen A."/>
            <person name="Andreopoulos W."/>
            <person name="Pangilinan J."/>
            <person name="Riley R."/>
            <person name="Hundley H."/>
            <person name="Na H."/>
            <person name="Barry K."/>
            <person name="Grigoriev I.V."/>
            <person name="Stajich J.E."/>
            <person name="Kennedy P.G."/>
        </authorList>
    </citation>
    <scope>NUCLEOTIDE SEQUENCE</scope>
    <source>
        <strain evidence="1">DOB743</strain>
    </source>
</reference>
<accession>A0A9P7A0M6</accession>
<name>A0A9P7A0M6_9AGAM</name>
<gene>
    <name evidence="1" type="ORF">EV702DRAFT_964292</name>
</gene>
<dbReference type="Proteomes" id="UP000714275">
    <property type="component" value="Unassembled WGS sequence"/>
</dbReference>
<dbReference type="InterPro" id="IPR041078">
    <property type="entry name" value="Plavaka"/>
</dbReference>
<dbReference type="Pfam" id="PF18759">
    <property type="entry name" value="Plavaka"/>
    <property type="match status" value="1"/>
</dbReference>
<dbReference type="EMBL" id="JABBWD010000009">
    <property type="protein sequence ID" value="KAG1780218.1"/>
    <property type="molecule type" value="Genomic_DNA"/>
</dbReference>
<keyword evidence="2" id="KW-1185">Reference proteome</keyword>
<dbReference type="AlphaFoldDB" id="A0A9P7A0M6"/>
<evidence type="ECO:0000313" key="2">
    <source>
        <dbReference type="Proteomes" id="UP000714275"/>
    </source>
</evidence>
<dbReference type="OrthoDB" id="3208495at2759"/>
<evidence type="ECO:0000313" key="1">
    <source>
        <dbReference type="EMBL" id="KAG1780218.1"/>
    </source>
</evidence>
<proteinExistence type="predicted"/>